<dbReference type="Gene3D" id="3.40.50.12500">
    <property type="match status" value="1"/>
</dbReference>
<accession>A0ABP8H868</accession>
<dbReference type="PANTHER" id="PTHR28047:SF5">
    <property type="entry name" value="PROTEIN DCG1"/>
    <property type="match status" value="1"/>
</dbReference>
<comment type="caution">
    <text evidence="2">The sequence shown here is derived from an EMBL/GenBank/DDBJ whole genome shotgun (WGS) entry which is preliminary data.</text>
</comment>
<dbReference type="PANTHER" id="PTHR28047">
    <property type="entry name" value="PROTEIN DCG1"/>
    <property type="match status" value="1"/>
</dbReference>
<dbReference type="EMBL" id="BAABGJ010000009">
    <property type="protein sequence ID" value="GAA4335469.1"/>
    <property type="molecule type" value="Genomic_DNA"/>
</dbReference>
<dbReference type="InterPro" id="IPR053714">
    <property type="entry name" value="Iso_Racemase_Enz_sf"/>
</dbReference>
<keyword evidence="3" id="KW-1185">Reference proteome</keyword>
<dbReference type="Pfam" id="PF01177">
    <property type="entry name" value="Asp_Glu_race"/>
    <property type="match status" value="1"/>
</dbReference>
<dbReference type="InterPro" id="IPR015942">
    <property type="entry name" value="Asp/Glu/hydantoin_racemase"/>
</dbReference>
<dbReference type="RefSeq" id="WP_345536542.1">
    <property type="nucleotide sequence ID" value="NZ_BAABGJ010000009.1"/>
</dbReference>
<comment type="similarity">
    <text evidence="1">Belongs to the HyuE racemase family.</text>
</comment>
<dbReference type="Proteomes" id="UP001500975">
    <property type="component" value="Unassembled WGS sequence"/>
</dbReference>
<protein>
    <submittedName>
        <fullName evidence="2">Aspartate/glutamate racemase family protein</fullName>
    </submittedName>
</protein>
<reference evidence="3" key="1">
    <citation type="journal article" date="2019" name="Int. J. Syst. Evol. Microbiol.">
        <title>The Global Catalogue of Microorganisms (GCM) 10K type strain sequencing project: providing services to taxonomists for standard genome sequencing and annotation.</title>
        <authorList>
            <consortium name="The Broad Institute Genomics Platform"/>
            <consortium name="The Broad Institute Genome Sequencing Center for Infectious Disease"/>
            <person name="Wu L."/>
            <person name="Ma J."/>
        </authorList>
    </citation>
    <scope>NUCLEOTIDE SEQUENCE [LARGE SCALE GENOMIC DNA]</scope>
    <source>
        <strain evidence="3">JCM 17804</strain>
    </source>
</reference>
<evidence type="ECO:0000313" key="2">
    <source>
        <dbReference type="EMBL" id="GAA4335469.1"/>
    </source>
</evidence>
<name>A0ABP8H868_9BURK</name>
<proteinExistence type="inferred from homology"/>
<sequence length="254" mass="26554">MRIKIINPNTTWSMTEKIGACARSVARPGTEIVAVSPAMGPASIESHYDEALAVPGLLQEIAAGEREGIDGYVIACFGDPGLMAARELARGPVVGIAQAAMHVASLVGTRFSVVTTLSRTIGQARHLAQAYGMDRFCANVRACEIPVLELEAPGSKARERIVDECRRALEQDGSDTIVLGCAGMADLCAHIGQVLGVPVVDGVAAGTQLVESMVNLRLQTSKRGELASPPAKPMEGLLEGFTIAPTAPALKRAA</sequence>
<evidence type="ECO:0000313" key="3">
    <source>
        <dbReference type="Proteomes" id="UP001500975"/>
    </source>
</evidence>
<dbReference type="InterPro" id="IPR052186">
    <property type="entry name" value="Hydantoin_racemase-like"/>
</dbReference>
<evidence type="ECO:0000256" key="1">
    <source>
        <dbReference type="ARBA" id="ARBA00038414"/>
    </source>
</evidence>
<gene>
    <name evidence="2" type="ORF">GCM10023165_11970</name>
</gene>
<organism evidence="2 3">
    <name type="scientific">Variovorax defluvii</name>
    <dbReference type="NCBI Taxonomy" id="913761"/>
    <lineage>
        <taxon>Bacteria</taxon>
        <taxon>Pseudomonadati</taxon>
        <taxon>Pseudomonadota</taxon>
        <taxon>Betaproteobacteria</taxon>
        <taxon>Burkholderiales</taxon>
        <taxon>Comamonadaceae</taxon>
        <taxon>Variovorax</taxon>
    </lineage>
</organism>